<dbReference type="AlphaFoldDB" id="A0A6S7FMV8"/>
<dbReference type="SUPFAM" id="SSF103481">
    <property type="entry name" value="Multidrug resistance efflux transporter EmrE"/>
    <property type="match status" value="2"/>
</dbReference>
<evidence type="ECO:0000256" key="3">
    <source>
        <dbReference type="ARBA" id="ARBA00022448"/>
    </source>
</evidence>
<keyword evidence="3" id="KW-0813">Transport</keyword>
<keyword evidence="9" id="KW-1185">Reference proteome</keyword>
<dbReference type="GO" id="GO:0000139">
    <property type="term" value="C:Golgi membrane"/>
    <property type="evidence" value="ECO:0007669"/>
    <property type="project" value="TreeGrafter"/>
</dbReference>
<gene>
    <name evidence="8" type="ORF">PACLA_8A014553</name>
</gene>
<keyword evidence="5" id="KW-0256">Endoplasmic reticulum</keyword>
<evidence type="ECO:0000256" key="2">
    <source>
        <dbReference type="ARBA" id="ARBA00010694"/>
    </source>
</evidence>
<evidence type="ECO:0000313" key="9">
    <source>
        <dbReference type="Proteomes" id="UP001152795"/>
    </source>
</evidence>
<dbReference type="Pfam" id="PF08449">
    <property type="entry name" value="UAA"/>
    <property type="match status" value="1"/>
</dbReference>
<keyword evidence="4" id="KW-0812">Transmembrane</keyword>
<dbReference type="GO" id="GO:0005460">
    <property type="term" value="F:UDP-glucose transmembrane transporter activity"/>
    <property type="evidence" value="ECO:0007669"/>
    <property type="project" value="TreeGrafter"/>
</dbReference>
<dbReference type="OrthoDB" id="78344at2759"/>
<name>A0A6S7FMV8_PARCT</name>
<dbReference type="InterPro" id="IPR013657">
    <property type="entry name" value="SCL35B1-4/HUT1"/>
</dbReference>
<evidence type="ECO:0000256" key="1">
    <source>
        <dbReference type="ARBA" id="ARBA00004477"/>
    </source>
</evidence>
<evidence type="ECO:0000256" key="5">
    <source>
        <dbReference type="ARBA" id="ARBA00022824"/>
    </source>
</evidence>
<dbReference type="PANTHER" id="PTHR10778:SF10">
    <property type="entry name" value="SOLUTE CARRIER FAMILY 35 MEMBER B1"/>
    <property type="match status" value="1"/>
</dbReference>
<dbReference type="Proteomes" id="UP001152795">
    <property type="component" value="Unassembled WGS sequence"/>
</dbReference>
<dbReference type="EMBL" id="CACRXK020000036">
    <property type="protein sequence ID" value="CAB3977216.1"/>
    <property type="molecule type" value="Genomic_DNA"/>
</dbReference>
<comment type="similarity">
    <text evidence="2">Belongs to the nucleotide-sugar transporter family. SLC35B subfamily.</text>
</comment>
<comment type="subcellular location">
    <subcellularLocation>
        <location evidence="1">Endoplasmic reticulum membrane</location>
        <topology evidence="1">Multi-pass membrane protein</topology>
    </subcellularLocation>
</comment>
<proteinExistence type="inferred from homology"/>
<evidence type="ECO:0000256" key="6">
    <source>
        <dbReference type="ARBA" id="ARBA00022989"/>
    </source>
</evidence>
<comment type="caution">
    <text evidence="8">The sequence shown here is derived from an EMBL/GenBank/DDBJ whole genome shotgun (WGS) entry which is preliminary data.</text>
</comment>
<dbReference type="GO" id="GO:0005459">
    <property type="term" value="F:UDP-galactose transmembrane transporter activity"/>
    <property type="evidence" value="ECO:0007669"/>
    <property type="project" value="TreeGrafter"/>
</dbReference>
<reference evidence="8" key="1">
    <citation type="submission" date="2020-04" db="EMBL/GenBank/DDBJ databases">
        <authorList>
            <person name="Alioto T."/>
            <person name="Alioto T."/>
            <person name="Gomez Garrido J."/>
        </authorList>
    </citation>
    <scope>NUCLEOTIDE SEQUENCE</scope>
    <source>
        <strain evidence="8">A484AB</strain>
    </source>
</reference>
<accession>A0A6S7FMV8</accession>
<organism evidence="8 9">
    <name type="scientific">Paramuricea clavata</name>
    <name type="common">Red gorgonian</name>
    <name type="synonym">Violescent sea-whip</name>
    <dbReference type="NCBI Taxonomy" id="317549"/>
    <lineage>
        <taxon>Eukaryota</taxon>
        <taxon>Metazoa</taxon>
        <taxon>Cnidaria</taxon>
        <taxon>Anthozoa</taxon>
        <taxon>Octocorallia</taxon>
        <taxon>Malacalcyonacea</taxon>
        <taxon>Plexauridae</taxon>
        <taxon>Paramuricea</taxon>
    </lineage>
</organism>
<dbReference type="PANTHER" id="PTHR10778">
    <property type="entry name" value="SOLUTE CARRIER FAMILY 35 MEMBER B"/>
    <property type="match status" value="1"/>
</dbReference>
<keyword evidence="7" id="KW-0472">Membrane</keyword>
<evidence type="ECO:0000256" key="7">
    <source>
        <dbReference type="ARBA" id="ARBA00023136"/>
    </source>
</evidence>
<evidence type="ECO:0000256" key="4">
    <source>
        <dbReference type="ARBA" id="ARBA00022692"/>
    </source>
</evidence>
<dbReference type="GO" id="GO:0005789">
    <property type="term" value="C:endoplasmic reticulum membrane"/>
    <property type="evidence" value="ECO:0007669"/>
    <property type="project" value="UniProtKB-SubCell"/>
</dbReference>
<protein>
    <submittedName>
        <fullName evidence="8">Solute carrier family 35 member B1</fullName>
    </submittedName>
</protein>
<dbReference type="InterPro" id="IPR037185">
    <property type="entry name" value="EmrE-like"/>
</dbReference>
<sequence length="344" mass="38375">MAVNNHSTHIDISNIELGKKEVQVDQNMPSLPTQSGKKLILCCSGIFICYFYYGIIQERITRVPYGEEEEKFVYPMTLVFMQCVVNALFATAVIKLTYSSSDIDRTPTTLYIWCACSYVGAMLASNAALQYVSYPTQVLGKSVKPIPVMLLGVLIAKKRYPLAKYLFVLMIVCGVALFLYKDKKQKTDQHSDSIIGLGELLLLVSLTLDGMTGATQDKMRVEHSIRSHYMMQKINICSFLILGTAVFMTGEIWNSIAFCQRHPSVLPNMLSFSIASALGQNFIFITVTTFGPLTCSIVTTTRKFFTILASVLFYGNALVSRQWVGVVFVFLGLGLDIIFGKTRK</sequence>
<keyword evidence="6" id="KW-1133">Transmembrane helix</keyword>
<evidence type="ECO:0000313" key="8">
    <source>
        <dbReference type="EMBL" id="CAB3977216.1"/>
    </source>
</evidence>